<proteinExistence type="inferred from homology"/>
<evidence type="ECO:0000256" key="3">
    <source>
        <dbReference type="ARBA" id="ARBA00022491"/>
    </source>
</evidence>
<feature type="domain" description="Histone deacetylase complex subunit SAP130 C-terminal" evidence="8">
    <location>
        <begin position="837"/>
        <end position="901"/>
    </location>
</feature>
<feature type="compositionally biased region" description="Basic and acidic residues" evidence="7">
    <location>
        <begin position="761"/>
        <end position="772"/>
    </location>
</feature>
<dbReference type="PANTHER" id="PTHR13497:SF3">
    <property type="entry name" value="HISTONE DEACETYLASE COMPLEX SUBUNIT SAP130"/>
    <property type="match status" value="1"/>
</dbReference>
<keyword evidence="3" id="KW-0678">Repressor</keyword>
<feature type="domain" description="Histone deacetylase complex subunit SAP130 C-terminal" evidence="8">
    <location>
        <begin position="570"/>
        <end position="816"/>
    </location>
</feature>
<evidence type="ECO:0000256" key="4">
    <source>
        <dbReference type="ARBA" id="ARBA00023015"/>
    </source>
</evidence>
<dbReference type="InterPro" id="IPR024137">
    <property type="entry name" value="His_deAcase_cplx_SAP130"/>
</dbReference>
<organism evidence="9 10">
    <name type="scientific">Cyprinus carpio</name>
    <name type="common">Common carp</name>
    <dbReference type="NCBI Taxonomy" id="7962"/>
    <lineage>
        <taxon>Eukaryota</taxon>
        <taxon>Metazoa</taxon>
        <taxon>Chordata</taxon>
        <taxon>Craniata</taxon>
        <taxon>Vertebrata</taxon>
        <taxon>Euteleostomi</taxon>
        <taxon>Actinopterygii</taxon>
        <taxon>Neopterygii</taxon>
        <taxon>Teleostei</taxon>
        <taxon>Ostariophysi</taxon>
        <taxon>Cypriniformes</taxon>
        <taxon>Cyprinidae</taxon>
        <taxon>Cyprininae</taxon>
        <taxon>Cyprinus</taxon>
    </lineage>
</organism>
<protein>
    <submittedName>
        <fullName evidence="9">Sin3A-associated protein a</fullName>
    </submittedName>
</protein>
<feature type="region of interest" description="Disordered" evidence="7">
    <location>
        <begin position="356"/>
        <end position="376"/>
    </location>
</feature>
<accession>A0A8C2AAW4</accession>
<feature type="compositionally biased region" description="Basic and acidic residues" evidence="7">
    <location>
        <begin position="36"/>
        <end position="45"/>
    </location>
</feature>
<evidence type="ECO:0000313" key="10">
    <source>
        <dbReference type="Proteomes" id="UP000694700"/>
    </source>
</evidence>
<evidence type="ECO:0000256" key="6">
    <source>
        <dbReference type="ARBA" id="ARBA00023242"/>
    </source>
</evidence>
<feature type="compositionally biased region" description="Polar residues" evidence="7">
    <location>
        <begin position="18"/>
        <end position="29"/>
    </location>
</feature>
<dbReference type="PANTHER" id="PTHR13497">
    <property type="entry name" value="HISTONE DEACETYLASE COMPLEX SUBUNIT SAP130"/>
    <property type="match status" value="1"/>
</dbReference>
<sequence>MSSQQFPRAALPPPGAGSDSSLLGTQSGRSVIAPDSSREVDHSRDPPPGSSSGSAGGIASFRDDKQETVVVRPYPQVQALVQPPALPQHVPIQPSPPVTVAAPSVQLLQGQQQSSVSEGSVKPTVIVISVPVFGVSGAAAAAVMSSTKGPTVLRPAGGGNAGPSQPAAVQHIIHQPIQSRPLVTTSTAVLPPIPAARTQSPVINTPVTHAAEMVHGRPVTIHPPPTTINIQRPPTPRDTATRITLPSHPAIGTQKAQPAHTVTQKPIFNTVTPVAAATVAPILATNTATSATTTGSAPHTQMTSSTIVTMTMASHSSHATAVTTSAIPVAKVVPQPIAHTSPRIQPEYPGERTNLIPISGHRSSPNPVTMEARSDNRPSVPVQFQYFLPTYPSSPYPLTHTYTPITSSVSNIRPYPVTAPAQSSALPAQAGVGVATTVHLNPMLMAVDRIGLPSAQISTQNIQPASMTAQGIQPAPIGVQGLHATAPISTQSIQQVPVTTQQPQSEAKPPGVVLAESPAFVTNPIGSTFSGTQPVTTMVQTHPQGAATGAPTLVSSPRPSILRKKPVNEGVKPKSDFHVAMASPVMATVEALPSHGGEQQPLSTPAQHHSQAIPTLLAPPAPTPPSQPTAVLSALPAAMAVTPPVPASMANSVASPTQPAATSTAALSSTLPEVKMKQETEPMDTSQAVPLAPSSTGPAPSLSSQASTLAISSQPGDLLPGASPRKKPRKQQHVISTEETEMVETNSTDEERASSRAPGNRPERHESPPREYVDEDGVRYVPVRPRPPLTLLRQYRNPWKAAYHHFQRYSDIRVKGKYFLNIVCFLSCFLKKGADCSRLTTLQEGLIPKKRAGADDDLHRINELIQGNMQRCKLVMDQVTEARDTMMKVLDHKDRVLKLLNKNGTPKKSSKLKRKDRA</sequence>
<feature type="region of interest" description="Disordered" evidence="7">
    <location>
        <begin position="217"/>
        <end position="236"/>
    </location>
</feature>
<dbReference type="Proteomes" id="UP000694700">
    <property type="component" value="Unplaced"/>
</dbReference>
<evidence type="ECO:0000313" key="9">
    <source>
        <dbReference type="Ensembl" id="ENSCCRP00015102016.1"/>
    </source>
</evidence>
<feature type="compositionally biased region" description="Polar residues" evidence="7">
    <location>
        <begin position="683"/>
        <end position="715"/>
    </location>
</feature>
<evidence type="ECO:0000256" key="5">
    <source>
        <dbReference type="ARBA" id="ARBA00023163"/>
    </source>
</evidence>
<feature type="region of interest" description="Disordered" evidence="7">
    <location>
        <begin position="1"/>
        <end position="61"/>
    </location>
</feature>
<dbReference type="GO" id="GO:0000122">
    <property type="term" value="P:negative regulation of transcription by RNA polymerase II"/>
    <property type="evidence" value="ECO:0007669"/>
    <property type="project" value="TreeGrafter"/>
</dbReference>
<evidence type="ECO:0000256" key="7">
    <source>
        <dbReference type="SAM" id="MobiDB-lite"/>
    </source>
</evidence>
<dbReference type="AlphaFoldDB" id="A0A8C2AAW4"/>
<dbReference type="InterPro" id="IPR031963">
    <property type="entry name" value="SAP130_C"/>
</dbReference>
<feature type="region of interest" description="Disordered" evidence="7">
    <location>
        <begin position="647"/>
        <end position="666"/>
    </location>
</feature>
<dbReference type="Ensembl" id="ENSCCRT00015105320.1">
    <property type="protein sequence ID" value="ENSCCRP00015102016.1"/>
    <property type="gene ID" value="ENSCCRG00015040175.1"/>
</dbReference>
<feature type="region of interest" description="Disordered" evidence="7">
    <location>
        <begin position="677"/>
        <end position="772"/>
    </location>
</feature>
<comment type="subcellular location">
    <subcellularLocation>
        <location evidence="1">Nucleus</location>
    </subcellularLocation>
</comment>
<evidence type="ECO:0000256" key="2">
    <source>
        <dbReference type="ARBA" id="ARBA00007859"/>
    </source>
</evidence>
<keyword evidence="6" id="KW-0539">Nucleus</keyword>
<reference evidence="9" key="1">
    <citation type="submission" date="2025-08" db="UniProtKB">
        <authorList>
            <consortium name="Ensembl"/>
        </authorList>
    </citation>
    <scope>IDENTIFICATION</scope>
</reference>
<name>A0A8C2AAW4_CYPCA</name>
<keyword evidence="5" id="KW-0804">Transcription</keyword>
<evidence type="ECO:0000256" key="1">
    <source>
        <dbReference type="ARBA" id="ARBA00004123"/>
    </source>
</evidence>
<comment type="similarity">
    <text evidence="2">Belongs to the SAP130 family.</text>
</comment>
<dbReference type="Pfam" id="PF16014">
    <property type="entry name" value="SAP130_C"/>
    <property type="match status" value="2"/>
</dbReference>
<evidence type="ECO:0000259" key="8">
    <source>
        <dbReference type="Pfam" id="PF16014"/>
    </source>
</evidence>
<keyword evidence="4" id="KW-0805">Transcription regulation</keyword>
<feature type="region of interest" description="Disordered" evidence="7">
    <location>
        <begin position="547"/>
        <end position="570"/>
    </location>
</feature>
<dbReference type="GO" id="GO:0070822">
    <property type="term" value="C:Sin3-type complex"/>
    <property type="evidence" value="ECO:0007669"/>
    <property type="project" value="TreeGrafter"/>
</dbReference>